<proteinExistence type="inferred from homology"/>
<keyword evidence="7 9" id="KW-0862">Zinc</keyword>
<evidence type="ECO:0000256" key="10">
    <source>
        <dbReference type="PIRSR" id="PIRSR037215-1"/>
    </source>
</evidence>
<dbReference type="PANTHER" id="PTHR42994">
    <property type="entry name" value="PEPTIDASE T"/>
    <property type="match status" value="1"/>
</dbReference>
<evidence type="ECO:0000256" key="2">
    <source>
        <dbReference type="ARBA" id="ARBA00009692"/>
    </source>
</evidence>
<reference evidence="13 14" key="1">
    <citation type="journal article" date="2015" name="Genome Announc.">
        <title>Expanding the biotechnology potential of lactobacilli through comparative genomics of 213 strains and associated genera.</title>
        <authorList>
            <person name="Sun Z."/>
            <person name="Harris H.M."/>
            <person name="McCann A."/>
            <person name="Guo C."/>
            <person name="Argimon S."/>
            <person name="Zhang W."/>
            <person name="Yang X."/>
            <person name="Jeffery I.B."/>
            <person name="Cooney J.C."/>
            <person name="Kagawa T.F."/>
            <person name="Liu W."/>
            <person name="Song Y."/>
            <person name="Salvetti E."/>
            <person name="Wrobel A."/>
            <person name="Rasinkangas P."/>
            <person name="Parkhill J."/>
            <person name="Rea M.C."/>
            <person name="O'Sullivan O."/>
            <person name="Ritari J."/>
            <person name="Douillard F.P."/>
            <person name="Paul Ross R."/>
            <person name="Yang R."/>
            <person name="Briner A.E."/>
            <person name="Felis G.E."/>
            <person name="de Vos W.M."/>
            <person name="Barrangou R."/>
            <person name="Klaenhammer T.R."/>
            <person name="Caufield P.W."/>
            <person name="Cui Y."/>
            <person name="Zhang H."/>
            <person name="O'Toole P.W."/>
        </authorList>
    </citation>
    <scope>NUCLEOTIDE SEQUENCE [LARGE SCALE GENOMIC DNA]</scope>
    <source>
        <strain evidence="13 14">DSM 20003</strain>
    </source>
</reference>
<gene>
    <name evidence="9" type="primary">pepT</name>
    <name evidence="13" type="ORF">FC07_GL000796</name>
</gene>
<dbReference type="Pfam" id="PF07687">
    <property type="entry name" value="M20_dimer"/>
    <property type="match status" value="1"/>
</dbReference>
<comment type="similarity">
    <text evidence="2 9">Belongs to the peptidase M20B family.</text>
</comment>
<evidence type="ECO:0000256" key="11">
    <source>
        <dbReference type="PIRSR" id="PIRSR037215-2"/>
    </source>
</evidence>
<dbReference type="GO" id="GO:0006508">
    <property type="term" value="P:proteolysis"/>
    <property type="evidence" value="ECO:0007669"/>
    <property type="project" value="UniProtKB-UniRule"/>
</dbReference>
<dbReference type="EC" id="3.4.11.4" evidence="9"/>
<dbReference type="NCBIfam" id="TIGR01882">
    <property type="entry name" value="peptidase-T"/>
    <property type="match status" value="1"/>
</dbReference>
<dbReference type="PANTHER" id="PTHR42994:SF1">
    <property type="entry name" value="PEPTIDASE T"/>
    <property type="match status" value="1"/>
</dbReference>
<dbReference type="PIRSF" id="PIRSF037215">
    <property type="entry name" value="Peptidase_M20B"/>
    <property type="match status" value="1"/>
</dbReference>
<dbReference type="InterPro" id="IPR001261">
    <property type="entry name" value="ArgE/DapE_CS"/>
</dbReference>
<dbReference type="Pfam" id="PF01546">
    <property type="entry name" value="Peptidase_M20"/>
    <property type="match status" value="1"/>
</dbReference>
<evidence type="ECO:0000256" key="3">
    <source>
        <dbReference type="ARBA" id="ARBA00022438"/>
    </source>
</evidence>
<dbReference type="CDD" id="cd03892">
    <property type="entry name" value="M20_peptT"/>
    <property type="match status" value="1"/>
</dbReference>
<dbReference type="Gene3D" id="3.30.70.360">
    <property type="match status" value="1"/>
</dbReference>
<dbReference type="STRING" id="1423726.FC07_GL000796"/>
<evidence type="ECO:0000256" key="9">
    <source>
        <dbReference type="HAMAP-Rule" id="MF_00550"/>
    </source>
</evidence>
<feature type="binding site" evidence="9 11">
    <location>
        <position position="83"/>
    </location>
    <ligand>
        <name>Zn(2+)</name>
        <dbReference type="ChEBI" id="CHEBI:29105"/>
        <label>1</label>
    </ligand>
</feature>
<keyword evidence="8 9" id="KW-0482">Metalloprotease</keyword>
<dbReference type="NCBIfam" id="NF009920">
    <property type="entry name" value="PRK13381.1"/>
    <property type="match status" value="1"/>
</dbReference>
<feature type="binding site" evidence="9 11">
    <location>
        <position position="181"/>
    </location>
    <ligand>
        <name>Zn(2+)</name>
        <dbReference type="ChEBI" id="CHEBI:29105"/>
        <label>2</label>
    </ligand>
</feature>
<name>A0A0R1GTR0_9LACO</name>
<feature type="binding site" evidence="9 11">
    <location>
        <position position="146"/>
    </location>
    <ligand>
        <name>Zn(2+)</name>
        <dbReference type="ChEBI" id="CHEBI:29105"/>
        <label>1</label>
    </ligand>
</feature>
<dbReference type="AlphaFoldDB" id="A0A0R1GTR0"/>
<feature type="binding site" evidence="9 11">
    <location>
        <position position="203"/>
    </location>
    <ligand>
        <name>Zn(2+)</name>
        <dbReference type="ChEBI" id="CHEBI:29105"/>
        <label>1</label>
    </ligand>
</feature>
<comment type="catalytic activity">
    <reaction evidence="1 9">
        <text>Release of the N-terminal residue from a tripeptide.</text>
        <dbReference type="EC" id="3.4.11.4"/>
    </reaction>
</comment>
<evidence type="ECO:0000256" key="7">
    <source>
        <dbReference type="ARBA" id="ARBA00022833"/>
    </source>
</evidence>
<evidence type="ECO:0000259" key="12">
    <source>
        <dbReference type="Pfam" id="PF07687"/>
    </source>
</evidence>
<feature type="domain" description="Peptidase M20 dimerisation" evidence="12">
    <location>
        <begin position="212"/>
        <end position="312"/>
    </location>
</feature>
<dbReference type="NCBIfam" id="NF003976">
    <property type="entry name" value="PRK05469.1"/>
    <property type="match status" value="1"/>
</dbReference>
<keyword evidence="9" id="KW-0963">Cytoplasm</keyword>
<comment type="function">
    <text evidence="9">Cleaves the N-terminal amino acid of tripeptides.</text>
</comment>
<dbReference type="Proteomes" id="UP000051461">
    <property type="component" value="Unassembled WGS sequence"/>
</dbReference>
<organism evidence="13 14">
    <name type="scientific">Loigolactobacillus bifermentans DSM 20003</name>
    <dbReference type="NCBI Taxonomy" id="1423726"/>
    <lineage>
        <taxon>Bacteria</taxon>
        <taxon>Bacillati</taxon>
        <taxon>Bacillota</taxon>
        <taxon>Bacilli</taxon>
        <taxon>Lactobacillales</taxon>
        <taxon>Lactobacillaceae</taxon>
        <taxon>Loigolactobacillus</taxon>
    </lineage>
</organism>
<keyword evidence="14" id="KW-1185">Reference proteome</keyword>
<dbReference type="InterPro" id="IPR002933">
    <property type="entry name" value="Peptidase_M20"/>
</dbReference>
<dbReference type="GO" id="GO:0043171">
    <property type="term" value="P:peptide catabolic process"/>
    <property type="evidence" value="ECO:0007669"/>
    <property type="project" value="UniProtKB-UniRule"/>
</dbReference>
<accession>A0A0R1GTR0</accession>
<dbReference type="GO" id="GO:0008237">
    <property type="term" value="F:metallopeptidase activity"/>
    <property type="evidence" value="ECO:0007669"/>
    <property type="project" value="UniProtKB-KW"/>
</dbReference>
<evidence type="ECO:0000256" key="6">
    <source>
        <dbReference type="ARBA" id="ARBA00022801"/>
    </source>
</evidence>
<dbReference type="HAMAP" id="MF_00550">
    <property type="entry name" value="Aminopeptidase_M20"/>
    <property type="match status" value="1"/>
</dbReference>
<keyword evidence="5 9" id="KW-0479">Metal-binding</keyword>
<comment type="cofactor">
    <cofactor evidence="9 11">
        <name>Zn(2+)</name>
        <dbReference type="ChEBI" id="CHEBI:29105"/>
    </cofactor>
    <text evidence="9 11">Binds 2 Zn(2+) ions per subunit.</text>
</comment>
<evidence type="ECO:0000313" key="13">
    <source>
        <dbReference type="EMBL" id="KRK34231.1"/>
    </source>
</evidence>
<feature type="binding site" evidence="9 11">
    <location>
        <position position="146"/>
    </location>
    <ligand>
        <name>Zn(2+)</name>
        <dbReference type="ChEBI" id="CHEBI:29105"/>
        <label>2</label>
    </ligand>
</feature>
<evidence type="ECO:0000256" key="8">
    <source>
        <dbReference type="ARBA" id="ARBA00023049"/>
    </source>
</evidence>
<dbReference type="EMBL" id="AZDA01000093">
    <property type="protein sequence ID" value="KRK34231.1"/>
    <property type="molecule type" value="Genomic_DNA"/>
</dbReference>
<evidence type="ECO:0000256" key="1">
    <source>
        <dbReference type="ARBA" id="ARBA00000870"/>
    </source>
</evidence>
<keyword evidence="3 9" id="KW-0031">Aminopeptidase</keyword>
<evidence type="ECO:0000256" key="5">
    <source>
        <dbReference type="ARBA" id="ARBA00022723"/>
    </source>
</evidence>
<dbReference type="PROSITE" id="PS00758">
    <property type="entry name" value="ARGE_DAPE_CPG2_1"/>
    <property type="match status" value="1"/>
</dbReference>
<dbReference type="InterPro" id="IPR011650">
    <property type="entry name" value="Peptidase_M20_dimer"/>
</dbReference>
<comment type="caution">
    <text evidence="13">The sequence shown here is derived from an EMBL/GenBank/DDBJ whole genome shotgun (WGS) entry which is preliminary data.</text>
</comment>
<keyword evidence="4 9" id="KW-0645">Protease</keyword>
<dbReference type="Gene3D" id="3.40.630.10">
    <property type="entry name" value="Zn peptidases"/>
    <property type="match status" value="1"/>
</dbReference>
<feature type="binding site" evidence="9 11">
    <location>
        <position position="385"/>
    </location>
    <ligand>
        <name>Zn(2+)</name>
        <dbReference type="ChEBI" id="CHEBI:29105"/>
        <label>2</label>
    </ligand>
</feature>
<evidence type="ECO:0000313" key="14">
    <source>
        <dbReference type="Proteomes" id="UP000051461"/>
    </source>
</evidence>
<dbReference type="SUPFAM" id="SSF55031">
    <property type="entry name" value="Bacterial exopeptidase dimerisation domain"/>
    <property type="match status" value="1"/>
</dbReference>
<dbReference type="GO" id="GO:0005829">
    <property type="term" value="C:cytosol"/>
    <property type="evidence" value="ECO:0007669"/>
    <property type="project" value="TreeGrafter"/>
</dbReference>
<evidence type="ECO:0000256" key="4">
    <source>
        <dbReference type="ARBA" id="ARBA00022670"/>
    </source>
</evidence>
<feature type="active site" description="Proton acceptor" evidence="9 10">
    <location>
        <position position="180"/>
    </location>
</feature>
<keyword evidence="6 9" id="KW-0378">Hydrolase</keyword>
<feature type="active site" evidence="9 10">
    <location>
        <position position="85"/>
    </location>
</feature>
<dbReference type="InterPro" id="IPR036264">
    <property type="entry name" value="Bact_exopeptidase_dim_dom"/>
</dbReference>
<comment type="subcellular location">
    <subcellularLocation>
        <location evidence="9">Cytoplasm</location>
    </subcellularLocation>
</comment>
<protein>
    <recommendedName>
        <fullName evidence="9">Peptidase T</fullName>
        <ecNumber evidence="9">3.4.11.4</ecNumber>
    </recommendedName>
    <alternativeName>
        <fullName evidence="9">Aminotripeptidase</fullName>
        <shortName evidence="9">Tripeptidase</shortName>
    </alternativeName>
    <alternativeName>
        <fullName evidence="9">Tripeptide aminopeptidase</fullName>
    </alternativeName>
</protein>
<dbReference type="PATRIC" id="fig|1423726.3.peg.819"/>
<sequence length="415" mass="45414">MTMAYETLIPRFLRYVKVNTRSDPNATTIPSTPQLAAFAQQLGDEMRTIGLQDVHYLAKNGYVVGTLPSNLDQKVPTIGFIAHLDTADFNAEGVNPQIVAHYDGHSTIPLDPDGQYTLNTKDFPFLKAYQGHTLITTDGRTLLGGDDKAGVAEIMTAMAYLGQHPEIKHGTIRVAFGPDEEIGTGADHFDVADFNAAFAYTVDGGTEGQLEYETFNAAALTVEIQGKNVHTATAKDTMVNALQLAVDFQNALPAAEVPEKTAGRQGFFHLDQLTGTVESAKMSYIIRDFERDGLAQRKALAQAIAARLNARYDTPRVTITLWDQYANMREILEQDMRPVELARQAMENLHITPLTEAVRGGTDGSKLSFMGLPTPNLFAGPENMHGRYEFVSQQVMAHAVDVIIEISRLNGTNPA</sequence>
<dbReference type="GO" id="GO:0045148">
    <property type="term" value="F:tripeptide aminopeptidase activity"/>
    <property type="evidence" value="ECO:0007669"/>
    <property type="project" value="UniProtKB-UniRule"/>
</dbReference>
<dbReference type="InterPro" id="IPR010161">
    <property type="entry name" value="Peptidase_M20B"/>
</dbReference>
<dbReference type="GO" id="GO:0008270">
    <property type="term" value="F:zinc ion binding"/>
    <property type="evidence" value="ECO:0007669"/>
    <property type="project" value="UniProtKB-UniRule"/>
</dbReference>
<dbReference type="SUPFAM" id="SSF53187">
    <property type="entry name" value="Zn-dependent exopeptidases"/>
    <property type="match status" value="1"/>
</dbReference>